<feature type="compositionally biased region" description="Low complexity" evidence="3">
    <location>
        <begin position="302"/>
        <end position="313"/>
    </location>
</feature>
<feature type="compositionally biased region" description="Low complexity" evidence="3">
    <location>
        <begin position="278"/>
        <end position="292"/>
    </location>
</feature>
<sequence length="348" mass="36684">MSSEDPGRSAPRTGPGAAVDSTGALPGRAVAADTEQVSAADRASGADALTCHGLRYDFGETRAVDGVDLAVRPGEVFGLLGPNGAGKTTAIRCITTLLPVPVGMVRVFGRDAARERMAVRRLLGYVPQQLSADSGLTGRENVALFARVFDVPRRERAARVAQALAAVNLTVAADRLAKTYSGGMIRRLELAQALVSAPRLLMLDEPTIGLDPIARTSVWERINEVRAATGMTVLVTTHYMDEAEQYCDRVALMHQGRIRALGTPGELREDLRARRARTAGTPAAPGTAFTPASPSPSPSPSSPSLSSLSAAEPTLEDVFRDVAGTGLDEQSGGFRDVRSTRRTAARVG</sequence>
<dbReference type="PANTHER" id="PTHR43582">
    <property type="entry name" value="LINEARMYCIN RESISTANCE ATP-BINDING PROTEIN LNRL"/>
    <property type="match status" value="1"/>
</dbReference>
<dbReference type="SMART" id="SM00382">
    <property type="entry name" value="AAA"/>
    <property type="match status" value="1"/>
</dbReference>
<evidence type="ECO:0000256" key="1">
    <source>
        <dbReference type="ARBA" id="ARBA00022741"/>
    </source>
</evidence>
<dbReference type="InterPro" id="IPR003593">
    <property type="entry name" value="AAA+_ATPase"/>
</dbReference>
<gene>
    <name evidence="5" type="ORF">GCM10009864_62400</name>
</gene>
<dbReference type="Proteomes" id="UP001500994">
    <property type="component" value="Unassembled WGS sequence"/>
</dbReference>
<evidence type="ECO:0000313" key="5">
    <source>
        <dbReference type="EMBL" id="GAA2681368.1"/>
    </source>
</evidence>
<dbReference type="EMBL" id="BAAARK010000027">
    <property type="protein sequence ID" value="GAA2681368.1"/>
    <property type="molecule type" value="Genomic_DNA"/>
</dbReference>
<reference evidence="6" key="1">
    <citation type="journal article" date="2019" name="Int. J. Syst. Evol. Microbiol.">
        <title>The Global Catalogue of Microorganisms (GCM) 10K type strain sequencing project: providing services to taxonomists for standard genome sequencing and annotation.</title>
        <authorList>
            <consortium name="The Broad Institute Genomics Platform"/>
            <consortium name="The Broad Institute Genome Sequencing Center for Infectious Disease"/>
            <person name="Wu L."/>
            <person name="Ma J."/>
        </authorList>
    </citation>
    <scope>NUCLEOTIDE SEQUENCE [LARGE SCALE GENOMIC DNA]</scope>
    <source>
        <strain evidence="6">JCM 16374</strain>
    </source>
</reference>
<accession>A0ABP6F1B0</accession>
<organism evidence="5 6">
    <name type="scientific">Streptomyces lunalinharesii</name>
    <dbReference type="NCBI Taxonomy" id="333384"/>
    <lineage>
        <taxon>Bacteria</taxon>
        <taxon>Bacillati</taxon>
        <taxon>Actinomycetota</taxon>
        <taxon>Actinomycetes</taxon>
        <taxon>Kitasatosporales</taxon>
        <taxon>Streptomycetaceae</taxon>
        <taxon>Streptomyces</taxon>
    </lineage>
</organism>
<dbReference type="SUPFAM" id="SSF52540">
    <property type="entry name" value="P-loop containing nucleoside triphosphate hydrolases"/>
    <property type="match status" value="1"/>
</dbReference>
<comment type="caution">
    <text evidence="5">The sequence shown here is derived from an EMBL/GenBank/DDBJ whole genome shotgun (WGS) entry which is preliminary data.</text>
</comment>
<dbReference type="Pfam" id="PF00005">
    <property type="entry name" value="ABC_tran"/>
    <property type="match status" value="1"/>
</dbReference>
<evidence type="ECO:0000256" key="3">
    <source>
        <dbReference type="SAM" id="MobiDB-lite"/>
    </source>
</evidence>
<keyword evidence="2 5" id="KW-0067">ATP-binding</keyword>
<evidence type="ECO:0000313" key="6">
    <source>
        <dbReference type="Proteomes" id="UP001500994"/>
    </source>
</evidence>
<dbReference type="InterPro" id="IPR003439">
    <property type="entry name" value="ABC_transporter-like_ATP-bd"/>
</dbReference>
<feature type="domain" description="ABC transporter" evidence="4">
    <location>
        <begin position="49"/>
        <end position="280"/>
    </location>
</feature>
<evidence type="ECO:0000259" key="4">
    <source>
        <dbReference type="PROSITE" id="PS50893"/>
    </source>
</evidence>
<dbReference type="PROSITE" id="PS00211">
    <property type="entry name" value="ABC_TRANSPORTER_1"/>
    <property type="match status" value="1"/>
</dbReference>
<dbReference type="InterPro" id="IPR017871">
    <property type="entry name" value="ABC_transporter-like_CS"/>
</dbReference>
<name>A0ABP6F1B0_9ACTN</name>
<feature type="region of interest" description="Disordered" evidence="3">
    <location>
        <begin position="1"/>
        <end position="25"/>
    </location>
</feature>
<dbReference type="RefSeq" id="WP_344582177.1">
    <property type="nucleotide sequence ID" value="NZ_BAAARK010000027.1"/>
</dbReference>
<proteinExistence type="predicted"/>
<dbReference type="Gene3D" id="3.40.50.300">
    <property type="entry name" value="P-loop containing nucleotide triphosphate hydrolases"/>
    <property type="match status" value="1"/>
</dbReference>
<dbReference type="PANTHER" id="PTHR43582:SF2">
    <property type="entry name" value="LINEARMYCIN RESISTANCE ATP-BINDING PROTEIN LNRL"/>
    <property type="match status" value="1"/>
</dbReference>
<feature type="region of interest" description="Disordered" evidence="3">
    <location>
        <begin position="278"/>
        <end position="348"/>
    </location>
</feature>
<keyword evidence="1" id="KW-0547">Nucleotide-binding</keyword>
<dbReference type="GO" id="GO:0005524">
    <property type="term" value="F:ATP binding"/>
    <property type="evidence" value="ECO:0007669"/>
    <property type="project" value="UniProtKB-KW"/>
</dbReference>
<dbReference type="PROSITE" id="PS50893">
    <property type="entry name" value="ABC_TRANSPORTER_2"/>
    <property type="match status" value="1"/>
</dbReference>
<evidence type="ECO:0000256" key="2">
    <source>
        <dbReference type="ARBA" id="ARBA00022840"/>
    </source>
</evidence>
<dbReference type="InterPro" id="IPR027417">
    <property type="entry name" value="P-loop_NTPase"/>
</dbReference>
<keyword evidence="6" id="KW-1185">Reference proteome</keyword>
<protein>
    <submittedName>
        <fullName evidence="5">ATP-binding cassette domain-containing protein</fullName>
    </submittedName>
</protein>